<keyword evidence="2" id="KW-0963">Cytoplasm</keyword>
<dbReference type="InterPro" id="IPR009057">
    <property type="entry name" value="Homeodomain-like_sf"/>
</dbReference>
<evidence type="ECO:0000256" key="4">
    <source>
        <dbReference type="ARBA" id="ARBA00023012"/>
    </source>
</evidence>
<evidence type="ECO:0000259" key="10">
    <source>
        <dbReference type="PROSITE" id="PS50110"/>
    </source>
</evidence>
<accession>A0A6C0FZ78</accession>
<dbReference type="EMBL" id="CP048209">
    <property type="protein sequence ID" value="QHT60813.1"/>
    <property type="molecule type" value="Genomic_DNA"/>
</dbReference>
<evidence type="ECO:0000256" key="6">
    <source>
        <dbReference type="ARBA" id="ARBA00023125"/>
    </source>
</evidence>
<feature type="domain" description="HTH araC/xylS-type" evidence="9">
    <location>
        <begin position="360"/>
        <end position="459"/>
    </location>
</feature>
<evidence type="ECO:0000256" key="5">
    <source>
        <dbReference type="ARBA" id="ARBA00023015"/>
    </source>
</evidence>
<dbReference type="PROSITE" id="PS01124">
    <property type="entry name" value="HTH_ARAC_FAMILY_2"/>
    <property type="match status" value="1"/>
</dbReference>
<dbReference type="KEGG" id="plyc:GXP70_13215"/>
<comment type="subcellular location">
    <subcellularLocation>
        <location evidence="1">Cytoplasm</location>
    </subcellularLocation>
</comment>
<dbReference type="InterPro" id="IPR011006">
    <property type="entry name" value="CheY-like_superfamily"/>
</dbReference>
<dbReference type="Gene3D" id="1.10.10.60">
    <property type="entry name" value="Homeodomain-like"/>
    <property type="match status" value="2"/>
</dbReference>
<evidence type="ECO:0000256" key="3">
    <source>
        <dbReference type="ARBA" id="ARBA00022553"/>
    </source>
</evidence>
<keyword evidence="7" id="KW-0804">Transcription</keyword>
<name>A0A6C0FZ78_9BACL</name>
<dbReference type="SUPFAM" id="SSF52172">
    <property type="entry name" value="CheY-like"/>
    <property type="match status" value="1"/>
</dbReference>
<feature type="modified residue" description="4-aspartylphosphate" evidence="8">
    <location>
        <position position="55"/>
    </location>
</feature>
<dbReference type="InterPro" id="IPR051552">
    <property type="entry name" value="HptR"/>
</dbReference>
<gene>
    <name evidence="11" type="ORF">GXP70_13215</name>
</gene>
<dbReference type="PROSITE" id="PS50110">
    <property type="entry name" value="RESPONSE_REGULATORY"/>
    <property type="match status" value="1"/>
</dbReference>
<dbReference type="Pfam" id="PF00072">
    <property type="entry name" value="Response_reg"/>
    <property type="match status" value="1"/>
</dbReference>
<dbReference type="SUPFAM" id="SSF46689">
    <property type="entry name" value="Homeodomain-like"/>
    <property type="match status" value="2"/>
</dbReference>
<feature type="domain" description="Response regulatory" evidence="10">
    <location>
        <begin position="3"/>
        <end position="120"/>
    </location>
</feature>
<dbReference type="RefSeq" id="WP_162357253.1">
    <property type="nucleotide sequence ID" value="NZ_CP048209.1"/>
</dbReference>
<reference evidence="11 12" key="1">
    <citation type="submission" date="2020-01" db="EMBL/GenBank/DDBJ databases">
        <title>Paenibacillus sp. nov., isolated from tomato rhizosphere.</title>
        <authorList>
            <person name="Weon H.-Y."/>
            <person name="Lee S.A."/>
        </authorList>
    </citation>
    <scope>NUCLEOTIDE SEQUENCE [LARGE SCALE GENOMIC DNA]</scope>
    <source>
        <strain evidence="11 12">12200R-189</strain>
    </source>
</reference>
<dbReference type="GO" id="GO:0000160">
    <property type="term" value="P:phosphorelay signal transduction system"/>
    <property type="evidence" value="ECO:0007669"/>
    <property type="project" value="UniProtKB-KW"/>
</dbReference>
<evidence type="ECO:0000313" key="12">
    <source>
        <dbReference type="Proteomes" id="UP000476064"/>
    </source>
</evidence>
<evidence type="ECO:0000256" key="2">
    <source>
        <dbReference type="ARBA" id="ARBA00022490"/>
    </source>
</evidence>
<organism evidence="11 12">
    <name type="scientific">Paenibacillus lycopersici</name>
    <dbReference type="NCBI Taxonomy" id="2704462"/>
    <lineage>
        <taxon>Bacteria</taxon>
        <taxon>Bacillati</taxon>
        <taxon>Bacillota</taxon>
        <taxon>Bacilli</taxon>
        <taxon>Bacillales</taxon>
        <taxon>Paenibacillaceae</taxon>
        <taxon>Paenibacillus</taxon>
    </lineage>
</organism>
<keyword evidence="3 8" id="KW-0597">Phosphoprotein</keyword>
<dbReference type="GO" id="GO:0005737">
    <property type="term" value="C:cytoplasm"/>
    <property type="evidence" value="ECO:0007669"/>
    <property type="project" value="UniProtKB-SubCell"/>
</dbReference>
<dbReference type="Pfam" id="PF12833">
    <property type="entry name" value="HTH_18"/>
    <property type="match status" value="1"/>
</dbReference>
<dbReference type="PANTHER" id="PTHR42713">
    <property type="entry name" value="HISTIDINE KINASE-RELATED"/>
    <property type="match status" value="1"/>
</dbReference>
<dbReference type="Proteomes" id="UP000476064">
    <property type="component" value="Chromosome"/>
</dbReference>
<dbReference type="PANTHER" id="PTHR42713:SF3">
    <property type="entry name" value="TRANSCRIPTIONAL REGULATORY PROTEIN HPTR"/>
    <property type="match status" value="1"/>
</dbReference>
<dbReference type="AlphaFoldDB" id="A0A6C0FZ78"/>
<evidence type="ECO:0000256" key="1">
    <source>
        <dbReference type="ARBA" id="ARBA00004496"/>
    </source>
</evidence>
<sequence length="462" mass="52530">MIKTLIVDDEHLVRKGLILTLPWDARGFQIVGEADNGKSALELMERTQVDLLLTDLTMPSMDGFELMKQVKERYPAVVIVVLTCHQDFHFLQDAMRLGAIDYVVKTNLADEVLEDMLKRIAERMQSNREQQRSPASLIEAKQALVVLAADAAEAAAGPSDGAVLNGAMPLGGNAWLFGNRTRAEVDALLTELSGTDHAGRSFYVRVTDWQPRAKAAEWLYALREKLFYDNPPADGTWTISLEELESAAAGRRTAETELESLRQAWTAMRWVFDAKEFQRILTAFRARQPRSRLLVELFERTAASWSMLAGMAETFRDSRDERHAYRTLAEWESWFSRHCRELTAFAKGFTCSADVFAAILRAIDLLHTELGEHGSRAELAAMVNLSQGYFSTIFKEIVGRSFHDAAKEIRLEKAKRLLIEHADMPIYWIAEKTGFQDEKYFSKIFRIQTGMVPSEYREKHLR</sequence>
<keyword evidence="12" id="KW-1185">Reference proteome</keyword>
<evidence type="ECO:0000256" key="7">
    <source>
        <dbReference type="ARBA" id="ARBA00023163"/>
    </source>
</evidence>
<evidence type="ECO:0000313" key="11">
    <source>
        <dbReference type="EMBL" id="QHT60813.1"/>
    </source>
</evidence>
<dbReference type="Gene3D" id="3.40.50.2300">
    <property type="match status" value="1"/>
</dbReference>
<keyword evidence="5" id="KW-0805">Transcription regulation</keyword>
<dbReference type="InterPro" id="IPR018060">
    <property type="entry name" value="HTH_AraC"/>
</dbReference>
<dbReference type="GO" id="GO:0043565">
    <property type="term" value="F:sequence-specific DNA binding"/>
    <property type="evidence" value="ECO:0007669"/>
    <property type="project" value="InterPro"/>
</dbReference>
<keyword evidence="4" id="KW-0902">Two-component regulatory system</keyword>
<dbReference type="GO" id="GO:0003700">
    <property type="term" value="F:DNA-binding transcription factor activity"/>
    <property type="evidence" value="ECO:0007669"/>
    <property type="project" value="InterPro"/>
</dbReference>
<dbReference type="SMART" id="SM00448">
    <property type="entry name" value="REC"/>
    <property type="match status" value="1"/>
</dbReference>
<dbReference type="CDD" id="cd17536">
    <property type="entry name" value="REC_YesN-like"/>
    <property type="match status" value="1"/>
</dbReference>
<evidence type="ECO:0000256" key="8">
    <source>
        <dbReference type="PROSITE-ProRule" id="PRU00169"/>
    </source>
</evidence>
<dbReference type="SMART" id="SM00342">
    <property type="entry name" value="HTH_ARAC"/>
    <property type="match status" value="1"/>
</dbReference>
<keyword evidence="6" id="KW-0238">DNA-binding</keyword>
<protein>
    <submittedName>
        <fullName evidence="11">Response regulator</fullName>
    </submittedName>
</protein>
<dbReference type="InterPro" id="IPR001789">
    <property type="entry name" value="Sig_transdc_resp-reg_receiver"/>
</dbReference>
<proteinExistence type="predicted"/>
<evidence type="ECO:0000259" key="9">
    <source>
        <dbReference type="PROSITE" id="PS01124"/>
    </source>
</evidence>